<gene>
    <name evidence="3" type="ORF">IAA53_06065</name>
</gene>
<keyword evidence="1" id="KW-0238">DNA-binding</keyword>
<evidence type="ECO:0000313" key="4">
    <source>
        <dbReference type="Proteomes" id="UP000824239"/>
    </source>
</evidence>
<dbReference type="GO" id="GO:0005829">
    <property type="term" value="C:cytosol"/>
    <property type="evidence" value="ECO:0007669"/>
    <property type="project" value="TreeGrafter"/>
</dbReference>
<sequence>MVDYKLIDARLKRSREAAKLTQEAAAEAAEITPIYLSKIENGHAKPTLDTLAALCGAVGCDLGTLLSDIAPESQQYQAERVVQIFRACAPEVKPIALSLLEQLSRLTMS</sequence>
<dbReference type="CDD" id="cd00093">
    <property type="entry name" value="HTH_XRE"/>
    <property type="match status" value="1"/>
</dbReference>
<dbReference type="PROSITE" id="PS50943">
    <property type="entry name" value="HTH_CROC1"/>
    <property type="match status" value="1"/>
</dbReference>
<dbReference type="InterPro" id="IPR050807">
    <property type="entry name" value="TransReg_Diox_bact_type"/>
</dbReference>
<evidence type="ECO:0000259" key="2">
    <source>
        <dbReference type="PROSITE" id="PS50943"/>
    </source>
</evidence>
<dbReference type="Proteomes" id="UP000824239">
    <property type="component" value="Unassembled WGS sequence"/>
</dbReference>
<evidence type="ECO:0000313" key="3">
    <source>
        <dbReference type="EMBL" id="HIR50836.1"/>
    </source>
</evidence>
<dbReference type="Pfam" id="PF01381">
    <property type="entry name" value="HTH_3"/>
    <property type="match status" value="1"/>
</dbReference>
<dbReference type="PANTHER" id="PTHR46797:SF1">
    <property type="entry name" value="METHYLPHOSPHONATE SYNTHASE"/>
    <property type="match status" value="1"/>
</dbReference>
<accession>A0A9D1DHT1</accession>
<feature type="domain" description="HTH cro/C1-type" evidence="2">
    <location>
        <begin position="11"/>
        <end position="65"/>
    </location>
</feature>
<proteinExistence type="predicted"/>
<comment type="caution">
    <text evidence="3">The sequence shown here is derived from an EMBL/GenBank/DDBJ whole genome shotgun (WGS) entry which is preliminary data.</text>
</comment>
<reference evidence="3" key="2">
    <citation type="journal article" date="2021" name="PeerJ">
        <title>Extensive microbial diversity within the chicken gut microbiome revealed by metagenomics and culture.</title>
        <authorList>
            <person name="Gilroy R."/>
            <person name="Ravi A."/>
            <person name="Getino M."/>
            <person name="Pursley I."/>
            <person name="Horton D.L."/>
            <person name="Alikhan N.F."/>
            <person name="Baker D."/>
            <person name="Gharbi K."/>
            <person name="Hall N."/>
            <person name="Watson M."/>
            <person name="Adriaenssens E.M."/>
            <person name="Foster-Nyarko E."/>
            <person name="Jarju S."/>
            <person name="Secka A."/>
            <person name="Antonio M."/>
            <person name="Oren A."/>
            <person name="Chaudhuri R.R."/>
            <person name="La Ragione R."/>
            <person name="Hildebrand F."/>
            <person name="Pallen M.J."/>
        </authorList>
    </citation>
    <scope>NUCLEOTIDE SEQUENCE</scope>
    <source>
        <strain evidence="3">ChiBcec15-4380</strain>
    </source>
</reference>
<dbReference type="GO" id="GO:0003700">
    <property type="term" value="F:DNA-binding transcription factor activity"/>
    <property type="evidence" value="ECO:0007669"/>
    <property type="project" value="TreeGrafter"/>
</dbReference>
<dbReference type="AlphaFoldDB" id="A0A9D1DHT1"/>
<dbReference type="Gene3D" id="1.10.260.40">
    <property type="entry name" value="lambda repressor-like DNA-binding domains"/>
    <property type="match status" value="1"/>
</dbReference>
<reference evidence="3" key="1">
    <citation type="submission" date="2020-10" db="EMBL/GenBank/DDBJ databases">
        <authorList>
            <person name="Gilroy R."/>
        </authorList>
    </citation>
    <scope>NUCLEOTIDE SEQUENCE</scope>
    <source>
        <strain evidence="3">ChiBcec15-4380</strain>
    </source>
</reference>
<dbReference type="SMART" id="SM00530">
    <property type="entry name" value="HTH_XRE"/>
    <property type="match status" value="1"/>
</dbReference>
<dbReference type="GO" id="GO:0003677">
    <property type="term" value="F:DNA binding"/>
    <property type="evidence" value="ECO:0007669"/>
    <property type="project" value="UniProtKB-KW"/>
</dbReference>
<name>A0A9D1DHT1_9FIRM</name>
<protein>
    <submittedName>
        <fullName evidence="3">Helix-turn-helix transcriptional regulator</fullName>
    </submittedName>
</protein>
<dbReference type="EMBL" id="DVHE01000048">
    <property type="protein sequence ID" value="HIR50836.1"/>
    <property type="molecule type" value="Genomic_DNA"/>
</dbReference>
<organism evidence="3 4">
    <name type="scientific">Candidatus Avoscillospira avicola</name>
    <dbReference type="NCBI Taxonomy" id="2840706"/>
    <lineage>
        <taxon>Bacteria</taxon>
        <taxon>Bacillati</taxon>
        <taxon>Bacillota</taxon>
        <taxon>Clostridia</taxon>
        <taxon>Eubacteriales</taxon>
        <taxon>Oscillospiraceae</taxon>
        <taxon>Oscillospiraceae incertae sedis</taxon>
        <taxon>Candidatus Avoscillospira</taxon>
    </lineage>
</organism>
<dbReference type="SUPFAM" id="SSF47413">
    <property type="entry name" value="lambda repressor-like DNA-binding domains"/>
    <property type="match status" value="1"/>
</dbReference>
<dbReference type="InterPro" id="IPR010982">
    <property type="entry name" value="Lambda_DNA-bd_dom_sf"/>
</dbReference>
<dbReference type="InterPro" id="IPR001387">
    <property type="entry name" value="Cro/C1-type_HTH"/>
</dbReference>
<dbReference type="PANTHER" id="PTHR46797">
    <property type="entry name" value="HTH-TYPE TRANSCRIPTIONAL REGULATOR"/>
    <property type="match status" value="1"/>
</dbReference>
<evidence type="ECO:0000256" key="1">
    <source>
        <dbReference type="ARBA" id="ARBA00023125"/>
    </source>
</evidence>